<dbReference type="GO" id="GO:0006747">
    <property type="term" value="P:FAD biosynthetic process"/>
    <property type="evidence" value="ECO:0007669"/>
    <property type="project" value="UniProtKB-UniRule"/>
</dbReference>
<keyword evidence="6 14" id="KW-0548">Nucleotidyltransferase</keyword>
<dbReference type="InterPro" id="IPR002606">
    <property type="entry name" value="Riboflavin_kinase_bac"/>
</dbReference>
<dbReference type="InterPro" id="IPR023465">
    <property type="entry name" value="Riboflavin_kinase_dom_sf"/>
</dbReference>
<sequence>MTVIALGTFDGVHLGHQKIIKATVAYAKKHGLTPMAITFDPHPQQVVAPGRGLKLLTTLNERRELLHEYGIKKVYVIKFTGAFRKMGPEKFIEKILIKKLKAKHVFVGYDFAFGRGRLGGGEQLKGHGFSVTVVPAAKKNGEPIKSSGIREDIRSGNFNNAVKQLGHSYQITGRVVYGAGIGKGLGFPTINLKTDPHKLIPSQGVYAGRCQNFKAAINIGKIVEAHLIGFDKKIYGHRVTLRLERKIREEKKFPDIEKLKAQITKDVAKTKFIVL</sequence>
<dbReference type="EC" id="2.7.1.26" evidence="14"/>
<comment type="caution">
    <text evidence="16">The sequence shown here is derived from an EMBL/GenBank/DDBJ whole genome shotgun (WGS) entry which is preliminary data.</text>
</comment>
<evidence type="ECO:0000256" key="13">
    <source>
        <dbReference type="ARBA" id="ARBA00049494"/>
    </source>
</evidence>
<dbReference type="GO" id="GO:0003919">
    <property type="term" value="F:FMN adenylyltransferase activity"/>
    <property type="evidence" value="ECO:0007669"/>
    <property type="project" value="UniProtKB-UniRule"/>
</dbReference>
<comment type="pathway">
    <text evidence="2 14">Cofactor biosynthesis; FMN biosynthesis; FMN from riboflavin (ATP route): step 1/1.</text>
</comment>
<dbReference type="UniPathway" id="UPA00277">
    <property type="reaction ID" value="UER00407"/>
</dbReference>
<dbReference type="AlphaFoldDB" id="A0A1F4U681"/>
<dbReference type="CDD" id="cd02064">
    <property type="entry name" value="FAD_synthetase_N"/>
    <property type="match status" value="1"/>
</dbReference>
<evidence type="ECO:0000256" key="11">
    <source>
        <dbReference type="ARBA" id="ARBA00023268"/>
    </source>
</evidence>
<evidence type="ECO:0000256" key="2">
    <source>
        <dbReference type="ARBA" id="ARBA00005201"/>
    </source>
</evidence>
<evidence type="ECO:0000256" key="4">
    <source>
        <dbReference type="ARBA" id="ARBA00022643"/>
    </source>
</evidence>
<dbReference type="InterPro" id="IPR014729">
    <property type="entry name" value="Rossmann-like_a/b/a_fold"/>
</dbReference>
<dbReference type="Gene3D" id="3.40.50.620">
    <property type="entry name" value="HUPs"/>
    <property type="match status" value="1"/>
</dbReference>
<organism evidence="16 17">
    <name type="scientific">candidate division WOR-1 bacterium RIFOXYC2_FULL_46_14</name>
    <dbReference type="NCBI Taxonomy" id="1802587"/>
    <lineage>
        <taxon>Bacteria</taxon>
        <taxon>Bacillati</taxon>
        <taxon>Saganbacteria</taxon>
    </lineage>
</organism>
<accession>A0A1F4U681</accession>
<protein>
    <recommendedName>
        <fullName evidence="14">Riboflavin biosynthesis protein</fullName>
    </recommendedName>
    <domain>
        <recommendedName>
            <fullName evidence="14">Riboflavin kinase</fullName>
            <ecNumber evidence="14">2.7.1.26</ecNumber>
        </recommendedName>
        <alternativeName>
            <fullName evidence="14">Flavokinase</fullName>
        </alternativeName>
    </domain>
    <domain>
        <recommendedName>
            <fullName evidence="14">FMN adenylyltransferase</fullName>
            <ecNumber evidence="14">2.7.7.2</ecNumber>
        </recommendedName>
        <alternativeName>
            <fullName evidence="14">FAD pyrophosphorylase</fullName>
        </alternativeName>
        <alternativeName>
            <fullName evidence="14">FAD synthase</fullName>
        </alternativeName>
    </domain>
</protein>
<dbReference type="Pfam" id="PF06574">
    <property type="entry name" value="FAD_syn"/>
    <property type="match status" value="1"/>
</dbReference>
<dbReference type="PANTHER" id="PTHR22749">
    <property type="entry name" value="RIBOFLAVIN KINASE/FMN ADENYLYLTRANSFERASE"/>
    <property type="match status" value="1"/>
</dbReference>
<evidence type="ECO:0000256" key="10">
    <source>
        <dbReference type="ARBA" id="ARBA00022840"/>
    </source>
</evidence>
<comment type="catalytic activity">
    <reaction evidence="12 14">
        <text>riboflavin + ATP = FMN + ADP + H(+)</text>
        <dbReference type="Rhea" id="RHEA:14357"/>
        <dbReference type="ChEBI" id="CHEBI:15378"/>
        <dbReference type="ChEBI" id="CHEBI:30616"/>
        <dbReference type="ChEBI" id="CHEBI:57986"/>
        <dbReference type="ChEBI" id="CHEBI:58210"/>
        <dbReference type="ChEBI" id="CHEBI:456216"/>
        <dbReference type="EC" id="2.7.1.26"/>
    </reaction>
</comment>
<evidence type="ECO:0000256" key="1">
    <source>
        <dbReference type="ARBA" id="ARBA00004726"/>
    </source>
</evidence>
<evidence type="ECO:0000256" key="9">
    <source>
        <dbReference type="ARBA" id="ARBA00022827"/>
    </source>
</evidence>
<reference evidence="16 17" key="1">
    <citation type="journal article" date="2016" name="Nat. Commun.">
        <title>Thousands of microbial genomes shed light on interconnected biogeochemical processes in an aquifer system.</title>
        <authorList>
            <person name="Anantharaman K."/>
            <person name="Brown C.T."/>
            <person name="Hug L.A."/>
            <person name="Sharon I."/>
            <person name="Castelle C.J."/>
            <person name="Probst A.J."/>
            <person name="Thomas B.C."/>
            <person name="Singh A."/>
            <person name="Wilkins M.J."/>
            <person name="Karaoz U."/>
            <person name="Brodie E.L."/>
            <person name="Williams K.H."/>
            <person name="Hubbard S.S."/>
            <person name="Banfield J.F."/>
        </authorList>
    </citation>
    <scope>NUCLEOTIDE SEQUENCE [LARGE SCALE GENOMIC DNA]</scope>
</reference>
<evidence type="ECO:0000313" key="17">
    <source>
        <dbReference type="Proteomes" id="UP000179242"/>
    </source>
</evidence>
<dbReference type="GO" id="GO:0008531">
    <property type="term" value="F:riboflavin kinase activity"/>
    <property type="evidence" value="ECO:0007669"/>
    <property type="project" value="UniProtKB-UniRule"/>
</dbReference>
<dbReference type="InterPro" id="IPR023468">
    <property type="entry name" value="Riboflavin_kinase"/>
</dbReference>
<keyword evidence="10 14" id="KW-0067">ATP-binding</keyword>
<dbReference type="Gene3D" id="2.40.30.30">
    <property type="entry name" value="Riboflavin kinase-like"/>
    <property type="match status" value="1"/>
</dbReference>
<dbReference type="SUPFAM" id="SSF82114">
    <property type="entry name" value="Riboflavin kinase-like"/>
    <property type="match status" value="1"/>
</dbReference>
<dbReference type="Proteomes" id="UP000179242">
    <property type="component" value="Unassembled WGS sequence"/>
</dbReference>
<dbReference type="FunFam" id="3.40.50.620:FF:000021">
    <property type="entry name" value="Riboflavin biosynthesis protein"/>
    <property type="match status" value="1"/>
</dbReference>
<dbReference type="GO" id="GO:0009398">
    <property type="term" value="P:FMN biosynthetic process"/>
    <property type="evidence" value="ECO:0007669"/>
    <property type="project" value="UniProtKB-UniRule"/>
</dbReference>
<keyword evidence="11" id="KW-0511">Multifunctional enzyme</keyword>
<dbReference type="EC" id="2.7.7.2" evidence="14"/>
<name>A0A1F4U681_UNCSA</name>
<keyword evidence="7 14" id="KW-0547">Nucleotide-binding</keyword>
<gene>
    <name evidence="16" type="ORF">A2438_04020</name>
</gene>
<feature type="domain" description="Riboflavin kinase" evidence="15">
    <location>
        <begin position="164"/>
        <end position="275"/>
    </location>
</feature>
<keyword evidence="8 14" id="KW-0418">Kinase</keyword>
<dbReference type="SMART" id="SM00904">
    <property type="entry name" value="Flavokinase"/>
    <property type="match status" value="1"/>
</dbReference>
<evidence type="ECO:0000256" key="6">
    <source>
        <dbReference type="ARBA" id="ARBA00022695"/>
    </source>
</evidence>
<evidence type="ECO:0000256" key="3">
    <source>
        <dbReference type="ARBA" id="ARBA00022630"/>
    </source>
</evidence>
<evidence type="ECO:0000256" key="14">
    <source>
        <dbReference type="PIRNR" id="PIRNR004491"/>
    </source>
</evidence>
<dbReference type="UniPathway" id="UPA00276">
    <property type="reaction ID" value="UER00406"/>
</dbReference>
<keyword evidence="9 14" id="KW-0274">FAD</keyword>
<dbReference type="InterPro" id="IPR015865">
    <property type="entry name" value="Riboflavin_kinase_bac/euk"/>
</dbReference>
<evidence type="ECO:0000313" key="16">
    <source>
        <dbReference type="EMBL" id="OGC40411.1"/>
    </source>
</evidence>
<comment type="pathway">
    <text evidence="1 14">Cofactor biosynthesis; FAD biosynthesis; FAD from FMN: step 1/1.</text>
</comment>
<evidence type="ECO:0000256" key="8">
    <source>
        <dbReference type="ARBA" id="ARBA00022777"/>
    </source>
</evidence>
<comment type="similarity">
    <text evidence="14">Belongs to the ribF family.</text>
</comment>
<evidence type="ECO:0000256" key="7">
    <source>
        <dbReference type="ARBA" id="ARBA00022741"/>
    </source>
</evidence>
<dbReference type="PIRSF" id="PIRSF004491">
    <property type="entry name" value="FAD_Synth"/>
    <property type="match status" value="1"/>
</dbReference>
<evidence type="ECO:0000259" key="15">
    <source>
        <dbReference type="SMART" id="SM00904"/>
    </source>
</evidence>
<dbReference type="EMBL" id="MEUJ01000004">
    <property type="protein sequence ID" value="OGC40411.1"/>
    <property type="molecule type" value="Genomic_DNA"/>
</dbReference>
<keyword evidence="5 14" id="KW-0808">Transferase</keyword>
<keyword evidence="3 14" id="KW-0285">Flavoprotein</keyword>
<dbReference type="GO" id="GO:0005524">
    <property type="term" value="F:ATP binding"/>
    <property type="evidence" value="ECO:0007669"/>
    <property type="project" value="UniProtKB-UniRule"/>
</dbReference>
<dbReference type="Pfam" id="PF01687">
    <property type="entry name" value="Flavokinase"/>
    <property type="match status" value="1"/>
</dbReference>
<dbReference type="PANTHER" id="PTHR22749:SF6">
    <property type="entry name" value="RIBOFLAVIN KINASE"/>
    <property type="match status" value="1"/>
</dbReference>
<dbReference type="NCBIfam" id="TIGR00083">
    <property type="entry name" value="ribF"/>
    <property type="match status" value="1"/>
</dbReference>
<dbReference type="SUPFAM" id="SSF52374">
    <property type="entry name" value="Nucleotidylyl transferase"/>
    <property type="match status" value="1"/>
</dbReference>
<keyword evidence="4 14" id="KW-0288">FMN</keyword>
<dbReference type="InterPro" id="IPR015864">
    <property type="entry name" value="FAD_synthase"/>
</dbReference>
<proteinExistence type="inferred from homology"/>
<comment type="catalytic activity">
    <reaction evidence="13 14">
        <text>FMN + ATP + H(+) = FAD + diphosphate</text>
        <dbReference type="Rhea" id="RHEA:17237"/>
        <dbReference type="ChEBI" id="CHEBI:15378"/>
        <dbReference type="ChEBI" id="CHEBI:30616"/>
        <dbReference type="ChEBI" id="CHEBI:33019"/>
        <dbReference type="ChEBI" id="CHEBI:57692"/>
        <dbReference type="ChEBI" id="CHEBI:58210"/>
        <dbReference type="EC" id="2.7.7.2"/>
    </reaction>
</comment>
<evidence type="ECO:0000256" key="12">
    <source>
        <dbReference type="ARBA" id="ARBA00047880"/>
    </source>
</evidence>
<evidence type="ECO:0000256" key="5">
    <source>
        <dbReference type="ARBA" id="ARBA00022679"/>
    </source>
</evidence>
<dbReference type="GO" id="GO:0009231">
    <property type="term" value="P:riboflavin biosynthetic process"/>
    <property type="evidence" value="ECO:0007669"/>
    <property type="project" value="InterPro"/>
</dbReference>